<feature type="compositionally biased region" description="Pro residues" evidence="1">
    <location>
        <begin position="3281"/>
        <end position="3297"/>
    </location>
</feature>
<feature type="region of interest" description="Disordered" evidence="1">
    <location>
        <begin position="4005"/>
        <end position="4029"/>
    </location>
</feature>
<organism evidence="2 3">
    <name type="scientific">Leptomonas pyrrhocoris</name>
    <name type="common">Firebug parasite</name>
    <dbReference type="NCBI Taxonomy" id="157538"/>
    <lineage>
        <taxon>Eukaryota</taxon>
        <taxon>Discoba</taxon>
        <taxon>Euglenozoa</taxon>
        <taxon>Kinetoplastea</taxon>
        <taxon>Metakinetoplastina</taxon>
        <taxon>Trypanosomatida</taxon>
        <taxon>Trypanosomatidae</taxon>
        <taxon>Leishmaniinae</taxon>
        <taxon>Leptomonas</taxon>
    </lineage>
</organism>
<feature type="compositionally biased region" description="Low complexity" evidence="1">
    <location>
        <begin position="1006"/>
        <end position="1024"/>
    </location>
</feature>
<feature type="compositionally biased region" description="Polar residues" evidence="1">
    <location>
        <begin position="3116"/>
        <end position="3136"/>
    </location>
</feature>
<feature type="region of interest" description="Disordered" evidence="1">
    <location>
        <begin position="5244"/>
        <end position="5267"/>
    </location>
</feature>
<feature type="region of interest" description="Disordered" evidence="1">
    <location>
        <begin position="3640"/>
        <end position="3662"/>
    </location>
</feature>
<feature type="compositionally biased region" description="Acidic residues" evidence="1">
    <location>
        <begin position="5045"/>
        <end position="5055"/>
    </location>
</feature>
<dbReference type="Proteomes" id="UP000037923">
    <property type="component" value="Unassembled WGS sequence"/>
</dbReference>
<feature type="region of interest" description="Disordered" evidence="1">
    <location>
        <begin position="656"/>
        <end position="736"/>
    </location>
</feature>
<reference evidence="2 3" key="1">
    <citation type="submission" date="2015-07" db="EMBL/GenBank/DDBJ databases">
        <title>High-quality genome of monoxenous trypanosomatid Leptomonas pyrrhocoris.</title>
        <authorList>
            <person name="Flegontov P."/>
            <person name="Butenko A."/>
            <person name="Firsov S."/>
            <person name="Vlcek C."/>
            <person name="Logacheva M.D."/>
            <person name="Field M."/>
            <person name="Filatov D."/>
            <person name="Flegontova O."/>
            <person name="Gerasimov E."/>
            <person name="Jackson A.P."/>
            <person name="Kelly S."/>
            <person name="Opperdoes F."/>
            <person name="O'Reilly A."/>
            <person name="Votypka J."/>
            <person name="Yurchenko V."/>
            <person name="Lukes J."/>
        </authorList>
    </citation>
    <scope>NUCLEOTIDE SEQUENCE [LARGE SCALE GENOMIC DNA]</scope>
    <source>
        <strain evidence="2">H10</strain>
    </source>
</reference>
<feature type="compositionally biased region" description="Low complexity" evidence="1">
    <location>
        <begin position="656"/>
        <end position="674"/>
    </location>
</feature>
<feature type="compositionally biased region" description="Basic residues" evidence="1">
    <location>
        <begin position="408"/>
        <end position="421"/>
    </location>
</feature>
<feature type="compositionally biased region" description="Basic and acidic residues" evidence="1">
    <location>
        <begin position="3643"/>
        <end position="3662"/>
    </location>
</feature>
<feature type="region of interest" description="Disordered" evidence="1">
    <location>
        <begin position="3945"/>
        <end position="3980"/>
    </location>
</feature>
<dbReference type="SUPFAM" id="SSF117281">
    <property type="entry name" value="Kelch motif"/>
    <property type="match status" value="1"/>
</dbReference>
<feature type="region of interest" description="Disordered" evidence="1">
    <location>
        <begin position="3274"/>
        <end position="3300"/>
    </location>
</feature>
<name>A0A0N0VEW9_LEPPY</name>
<feature type="region of interest" description="Disordered" evidence="1">
    <location>
        <begin position="5024"/>
        <end position="5055"/>
    </location>
</feature>
<feature type="compositionally biased region" description="Low complexity" evidence="1">
    <location>
        <begin position="499"/>
        <end position="518"/>
    </location>
</feature>
<keyword evidence="3" id="KW-1185">Reference proteome</keyword>
<gene>
    <name evidence="2" type="ORF">ABB37_05374</name>
</gene>
<feature type="region of interest" description="Disordered" evidence="1">
    <location>
        <begin position="6085"/>
        <end position="6132"/>
    </location>
</feature>
<dbReference type="EMBL" id="LGTL01000010">
    <property type="protein sequence ID" value="KPA79558.1"/>
    <property type="molecule type" value="Genomic_DNA"/>
</dbReference>
<dbReference type="VEuPathDB" id="TriTrypDB:LpyrH10_10_1430"/>
<feature type="compositionally biased region" description="Pro residues" evidence="1">
    <location>
        <begin position="584"/>
        <end position="595"/>
    </location>
</feature>
<feature type="compositionally biased region" description="Basic and acidic residues" evidence="1">
    <location>
        <begin position="1372"/>
        <end position="1381"/>
    </location>
</feature>
<dbReference type="InterPro" id="IPR015915">
    <property type="entry name" value="Kelch-typ_b-propeller"/>
</dbReference>
<feature type="compositionally biased region" description="Basic and acidic residues" evidence="1">
    <location>
        <begin position="252"/>
        <end position="269"/>
    </location>
</feature>
<feature type="compositionally biased region" description="Basic and acidic residues" evidence="1">
    <location>
        <begin position="965"/>
        <end position="979"/>
    </location>
</feature>
<feature type="compositionally biased region" description="Basic and acidic residues" evidence="1">
    <location>
        <begin position="153"/>
        <end position="171"/>
    </location>
</feature>
<evidence type="ECO:0000313" key="2">
    <source>
        <dbReference type="EMBL" id="KPA79558.1"/>
    </source>
</evidence>
<feature type="compositionally biased region" description="Pro residues" evidence="1">
    <location>
        <begin position="125"/>
        <end position="140"/>
    </location>
</feature>
<dbReference type="GeneID" id="26905664"/>
<sequence length="6582" mass="693240">MENDESPLMRSYPGERTSSSGEADVDVDRSASTASGVAESSVATTTTIASSSLSTFYQTVATERVEHDVEDAHDGGVATAAPSHFSFLHPAAPGPSSLPFPQRQTSLQSPLLSSGAHNPVAAPMPAVPAAPSTVPPPPPAADHGHVVTAPSPTDHKGDEGQRRDTEGESHGDVPLADDEDGKEVQSVEANPPAINDGVERTVPPLAAVPELPPLQRLPSVHDPNPPQFSASLAQVDEASASPHQRSVAEQSSRGDDLHHRSESLNHEGRSSGSSNGSSGHHSTDPTSTAAYGSPRGRPASLDSTRENDNDSDDGAVGESEAGSKQTRRSHDEEEAAGGSTVEKRRAPIDREDEDYEEGSAEEEEDGDKGEVDVDGDEQGSTEITAITQLPVRDDAAKRKAPSPPTGTSRRRRHRRSQRRPLHAGPRTPATALLSARVEKTLDSGSTQNRRQGGVGGGKRAAAVPPSSSPHRRRLQLATAAPPLIAVDAPVTTHTLDVASTRSSLPSPTPSEVVVVPPSKMGGGEDPSLYSQKKGRRDSKEEGFAFLGSVPLPSRSPKQDRHGSWPTPLFSSSDSGNDEEEGGTPAPPPQPAPLAAPPAEAEETVVGETSVFPVLHRTPASTVAAITSTQEAIPASHAANADAPPAFISASTAAALPTLSSSSSTPPAALVPLSATEEEEAPLSTDLPAASRASVKAANSTDVTASAPATPHRLSAEDLVPPSPSAALRTSPTPPSLPLTVGLTMTNAVVAELSPPRFSPAGSVDASFNAATNSWTLESAGPTGPRLSVSEVPMHSLISGQSPLTMARFANRGTVSVDGSFHDDGGGDRAGRCSIHDASSSSSSYSSYYYSYSYSGSSSYGSSSSYTGSPRAPVPTPRNAHGPTSYSSTSHKAELSITRVGLADDLRGAGRGVSSTSRHRDGGAGSAGGYGGLVELTAYEDVAPDSAVKAGKASKLNFLRGLCKKPAAEQRQWRTEERVVRGTASSLPHARPSENAHAETAAHEGDTLAATTTTTATTSTAPTATQKGNGRHTAHTGSTMDMVSPTASAAVEGDGEEERDMVGSSPEGGSATEAARDHYSNDANEEEQASGKADKVLHQVESVNQEPPANVGEGVEPQEGSMDITTRDVGAAAEKNKENETASITSQLRDAQDKFADGAMVLAAPPGHPPPPPPPQPLQRAAAPPSFTTPDKEAKVLCGGSSDVVEDSSSSAERDQDEPQPQDLRQRQEAGPDAEELPPSSTTTSSSSDFGDADNLLTGAAVPSSESPYEAAPVAEGSPTMPPGMAANAAEAEQLDVKEEEENKAAVAHTVHNDDEDDGGGPDRSIVAGASPSLPPLEPLKAFYVYAEEAPRFSAWDAEPPIPHTDADDDEERREKDERWTDRLRSEATAAAAAAQAALQQALSDMAVHPPRQCLFVELHGLQQLSRTVLWPRHAKVGASGTAAAVPNVSQDHVPTAQTSGDVWHGDSWQGDAHRGAVPINGVAAANGAAAEDPAWAEVRLAVYSNDRQRLVAAGSIFQLPANAAALQRSHGLFDNNAIAEGAAGFGRDSWSDLLVYQQEKEIHCGDGGNVGQHGDDVSNATITESGRKSTTATSLSENSVKEVASAFHTAALYVQLEERKERWVPVEEETDAQPTRASPPASTRDAEEAPAPLVESDTSVSVEWKTNSDADTASSLTSPDPPTRRPTNGPQSGQSGEGATLTPAEEEEGTEVHAAVAAAVVEAAHDGDEGPRQPPLRLEEYWSFLAVSPPLPMAELRELPLDGPSYAVHMTMPASVLCGQGAAQETGVVPCCVRWAVEPPPLLPSESLPETQRRGSSVSVWASLGAAIAQYERRRGGLALWDGYGPATSDNATHKDHPRPPSPPPLTVLWDTICTPAAALQCQEADMEANKTLAPHQQHWRSGLLDAHTVSAPFPTPKPQRPSVCSVLMRCSAAVLLPQPSVLCCSAFDGGDLGLTRTYCVPTVLSVTGGLNGFVGHTTAAARATLASRTPVMRYDLDFHALLTRGEASSLLLTVRSAGTPAHVFGFAEFNPFEDAQQSQHPPGSGSAGGGGVTDLWLPMYAPAGAAVTATASQETRIKSRSSTSPVLAATDYGNAGAGEGIRTDRHSVTAGGMVLSGWLHCDVEVVFCSSLSEAAAQRLWNGASHSLTSLDAAAAASEADAFPSNSADVCGEKGWMDNVVDICVVEAAGLRPLRVRFGAPLPPAPLLREDVASFDEAVAAAQRCTHVYCEVVPLPRETVRQEHLFSERHNNAAAAVASLHGNRQIRVDDSSARGITTPPLHSAVDASSLSRASEGPWSASVSARGRHDGERAAHVVLSITAAVEHTNHPRWQHTFRCGLAALSNLCLRVFDRAGTGTHQRAEVKGGADAAPARTSAANRSLLLGTATMSPWMLRRVLASVFDGPVPGEGSAWLPLLWTPPTSASVSWRSGGVIGGSGKDSGRQQQAFFPAVSNGYVLVRWRRASSRPPPPHTVFAGNDAVRETAYYSSVTRRCPPQRTTAAAASLRKSARSLKSGGSGRHTRRLFTSRPGAVCFPSAWYHGIHARRSSPKLTWMSPEVAPWLWVHRLRLQWPWLQHTLAMRGGHVRLSVLYLASTGEQRVVDRFLLVPLWQLRRGGDRSDVDHHYSNSEASRRCTRTGRSRTGTANVDENGAFCAVSAASFSLDALQDPAAPAPSPLETAFCLPASRCVEFQLWWCPNTTPFAMPMSATSCPPRLLGRGGWRFPFTAVDAYNPSDDNSDSDSDGDSRSCTGEATDGLDQNTAASASVLQRFFTPHEADVRLSAVQGVDAPQHVESGVLRWQLSSVPRLACAAWRKAQEEEEGEEQTRTMAATQALAPLPPPIAAPDPAGYAARAGSAKDAPRWQWPDVGVAASLHARVHNLILFRCADEAAAAAAVGKMYVVVEELERSGAAASRLAVRASTKEACWLAPEAVPNAATPRVPYIWSGSDDVGIGGDRAGAWSDMRSSTQSSRSPSFRRTPSPAASIRTHEERSARAMQGSATGADGIGVASPAVELRWSPRRFEWLKDDVPTVALWLLSAETNSVEKREETEVEERVWGAVRLPRLEAFTANAGVLWLPLFRTYAAPSSLGGVGDAEPEAKEKNGEDGDAHRSSGRGSATRSNQGAAGNDATSRTPAVDGGGGEVVVEHVGFAAVSYGHNFAATKLPEQPEENQLRRGSADDAALAVRARMSRLLLVQAGPLRCRYAASSKTRLYAAQAEEQTRETADFVHSTAASNRSHPEGTRSATLLPPAAAVGEGNGVSVSYGDSDFAVAPSAPARQPPPPLQTPLNPPPSSQFPADAGFAEVLLGFGEYQMIVSVNRARTCSDSSTRRDQRTPSPPVVVFPWRSAGPDVRPVRVQTRVPALGSKSIATASSRFHVRISKEDDGYALNSGAQWVPLFMGHSTLTSRRVSVAAAAAAAATAGGDGAPEPAEGDCVAGEILVRWRLVEPPPMTMPEGEHRAPSSEEQRLHWLVETYCGGAGAPCSYAVFNSPATRASAQHPSLRSGGVMSVATGGADGSWVMRASSGSETEGNVREWAASWHTAAVPSRAPLQASELFNVLCRAGPTHHPCVYLLLSRIQLQCSGARVRAWRELMRQDNNHRSGGVEYPFRLEARMEWPAGWPTTWLCTAPPSPASPLFGHEHEPGTADSSSKEAHDRTTPHTGTIALFMDTVDGLFTSDAATQLQSTTNGAVEQTLTCTCAPLCLPLPSPQHIQMALGLPGLAARFRVSFRLFALRPPAPIVAQPEEIIADARTEEAKREEEDEGAAEVCLGAGGTPLSFPHITQHNITSLLPPPAKDEMNGRRNSGSGPTAVPQADPLFLSWRAQLSESVPLPRTSSLSARATPAGSAVLEGSESDDEALLSMSDSALLMQEANSDKTLLHPSSGAKSSGRGRRYSVLARLTVKHIEMLGVDVSLACGAAQRHRQALAPATVAVMVGGEGEGREEDAVERTPTPGNGNSSGSSTRRRKESAPLAPLARTAAPSVFLSSTVLLTPVLSADAGGADAPSAGPPPASAASVSRRDSRTWTLLQRQRQQQQQRYSWTADVCVSATTQLVLYVRVAEADLRAARGEEVWSTAELANSMEETKRPGGSALNAGRSELVAKAMFVLDAASWVQQQLQRSSSTDAQPSTHEVLLDLESLTEGRWRGRLWLEVDYLAADTFLLDPRGTFLCTNVCLQVRSCSGFVVGDVALTRRVEETYHALRQRAKDEYELRGSIPRALRHHVKEVRHMRRQLSKQGGPHARVRLSCAGEGATSSSSFSWTAPPFYLPSARSLVRSERGGESREGSWGAGGSSGKDVTSASASGPLLTLSQVIDYPTSGNRTATPTSFELRLVSLGDTDDSTSNEDGDNSEAVLAVAQVRLPLLRAEESLSRAASYTRHLSVPLILGAVSAAARTGSTTTVNTKSGELVQQRMKIINTAANAPGTLAVTATWSVTPARGDTYATCLLVEATGGRSSVGAGHRRWVLRWVYVFETSARPEVEHEVDMPLSLRPSSHEKTAPLRMSSRTPPSASPLPREGVGKHATVFWSGATTRLPRVGSMGATLRRVELLEATPVASTAFSEVPPTEDGAYTTTSLAVLKWTVEDELQLRATRRQMRQSGEDACMRLNFASRAAGGRHGPLYTVLLGLYSSNAVAQYESHRLAKAMAAVNATSATTIERATRESRLQSEGASSVASLARSHVPLLRTQADVNVADSTYSVKAVGSKVDHAAAEVEGKRSKQAVEQRGGVVMRAVFFRCGDAALSTAGLKTANDLTCRIKRVAKGGSAKFHTNKTQGKEQRGDGECVVLDAGQATRVLQTQSSPSQVEAADTKPSQASAMHITATWARADATGSFAVTRRAQAGFSPASGAIQWPILSLLRLDIPTGATVRGDVLHPCSSMADITNGGDNDASSVAEAQLCVEVCVRDGDNCVRYVSDPFSAGSVLHATESIKPDLPTSFGDCVGGLRWMTHLRMYRAETASTATAITNGHVPSYATTHGEDIAAVAEAEVLWGLDVLGIQSVLAAVPSLLPQTDICRHGESGKEGRGGKANTATSDIDNNDDDEEDDTLQQLESCAAWVDFFAALRAQEELRDQHTHLRYWRFRIVGVEVDGLALPMWSAGGVDGGERGSRLTTLLAQLNFSTRRASKGTKDEAREKAKATRSSALEDCVLGVARTTAARVVPPNSSDSMRPITDVDGTGDAATAKSLSERLCVPTGEAEPFRQFPSRTATTYRAVFTPAAWCIALHDMMRHGRVAADRANEDKKASEDGVRGPAVEASTPPGLTLWRLLSPTAAASITGPSSATVTATTQAIYELGAVQLSLLFQESALFLVRVLARWCSGACTQEERDALLGAAASFPTQWVALADPTYPEGMRDTQRSADHWGGRTSGHGSSGPRVRFFYSFSYDGPQSPTAAALHGATPPLPPSSSAAAPAIAFAVPPAVAVPAALADAVYCAQLDHVQLVCPKLASFTGGHASTGVTTNNNSEDQLAAAAVKWLSRVMLRMRVMLRTVDAADADTVIDTHVVARWTTRLAPLPSLPRLKPESEAPPASVVPPSTQAMVAPSPLLLLRSAPVPIPVPVPVPIPVTIRVPAVVDSEGTPTPSPSLPPAAATTPAVAAPARSEPAGGGKPKTSEELSGAGDAAVSAVAQSPLPAASIVPTVIPALPTTSCFCWQPSPAESGAHAKAAAGGGRFAAAVNTAVLVSIETELCFRPDDNGAANASTTAQELSAYGDRAGHDDDDEVVGRSHVYVGRTEAGALRWDGAEERLDEGWRLTAPVSVRIPVTAPFTDNDTHRTAQVPPASGDGNGSDASATAPLTPLTAHVVFDLLAFTAPSWSMVAALQAEQRASNERRLRSLTALQRTEARLLAAVASYSSSSFLLSPQPLSTAAVAHSCRLLRVPPAEYRLDSFAVMDVIEQMENGHTRTGECGMSGSGQSLWSMPLIVVESGDGKSTRALANNSGSESVLYRRTLLVDALSGEVRTPKWHLLPSLTDTARSNQFSSSRDSSDGCCNAHQQGLRSAMNLPAGRLLLQERGRLRLELCRSADACSASSLAGLIGGAAVSYTSANGDACLWVSGGLRLALVPSRGAALRAQAPQRGEARSPVPFHPPSVRTAGLPKLSSHRRRSHVSGPPALAETEAAVGGPTTTTPFYQLYASHYLCQQCTTKERSSGEARGAAGVPRWKCEVDAPSTSAPGSACRRLFHTATTLGENRVWLLGGWSAASSAVALPATEDLYARVLTTEMPVGSGLVERRRSEVRHAAATLASTTTAVLQWCETVSCVQRMTDGTPAPSVDVIAETTEAGSTDVEAASARGPSQPPPRIACHVAAACGLRHVVLFGGLMPDLEGSLCAASATAVVHAYDTVQGTWTSEPASSEGQRWPVARYGHSCAVVPGTGGTQPSSYFVFGGASITGRGSASATKNACALVPPAELLWIWTPLVGDGGQVRSEWRRVQMPTDVPSPLTGRFLPHLLALSAAEVVTSAAPSEPSETEAMGLWWGPADNRVPVAGADVGLTSLVLCVAGGMTETSVAARAVRPPSGASAANTTAEGERKAENDAWGAFRQYVERWLSCPANNVTAVLLTSMCERPAL</sequence>
<evidence type="ECO:0000256" key="1">
    <source>
        <dbReference type="SAM" id="MobiDB-lite"/>
    </source>
</evidence>
<feature type="compositionally biased region" description="Polar residues" evidence="1">
    <location>
        <begin position="1685"/>
        <end position="1694"/>
    </location>
</feature>
<feature type="compositionally biased region" description="Polar residues" evidence="1">
    <location>
        <begin position="102"/>
        <end position="116"/>
    </location>
</feature>
<feature type="region of interest" description="Disordered" evidence="1">
    <location>
        <begin position="4497"/>
        <end position="4525"/>
    </location>
</feature>
<dbReference type="PANTHER" id="PTHR24216:SF65">
    <property type="entry name" value="PAXILLIN-LIKE PROTEIN 1"/>
    <property type="match status" value="1"/>
</dbReference>
<feature type="compositionally biased region" description="Acidic residues" evidence="1">
    <location>
        <begin position="350"/>
        <end position="379"/>
    </location>
</feature>
<feature type="region of interest" description="Disordered" evidence="1">
    <location>
        <begin position="1"/>
        <end position="45"/>
    </location>
</feature>
<feature type="region of interest" description="Disordered" evidence="1">
    <location>
        <begin position="1565"/>
        <end position="1599"/>
    </location>
</feature>
<dbReference type="RefSeq" id="XP_015657997.1">
    <property type="nucleotide sequence ID" value="XM_015803355.1"/>
</dbReference>
<feature type="compositionally biased region" description="Polar residues" evidence="1">
    <location>
        <begin position="241"/>
        <end position="251"/>
    </location>
</feature>
<feature type="compositionally biased region" description="Polar residues" evidence="1">
    <location>
        <begin position="3836"/>
        <end position="3845"/>
    </location>
</feature>
<evidence type="ECO:0000313" key="3">
    <source>
        <dbReference type="Proteomes" id="UP000037923"/>
    </source>
</evidence>
<feature type="compositionally biased region" description="Basic and acidic residues" evidence="1">
    <location>
        <begin position="5024"/>
        <end position="5034"/>
    </location>
</feature>
<feature type="compositionally biased region" description="Low complexity" evidence="1">
    <location>
        <begin position="5597"/>
        <end position="5609"/>
    </location>
</feature>
<feature type="compositionally biased region" description="Low complexity" evidence="1">
    <location>
        <begin position="30"/>
        <end position="45"/>
    </location>
</feature>
<feature type="region of interest" description="Disordered" evidence="1">
    <location>
        <begin position="3797"/>
        <end position="3817"/>
    </location>
</feature>
<feature type="region of interest" description="Disordered" evidence="1">
    <location>
        <begin position="86"/>
        <end position="606"/>
    </location>
</feature>
<feature type="compositionally biased region" description="Basic and acidic residues" evidence="1">
    <location>
        <begin position="5244"/>
        <end position="5258"/>
    </location>
</feature>
<feature type="compositionally biased region" description="Basic and acidic residues" evidence="1">
    <location>
        <begin position="3099"/>
        <end position="3113"/>
    </location>
</feature>
<feature type="region of interest" description="Disordered" evidence="1">
    <location>
        <begin position="5775"/>
        <end position="5802"/>
    </location>
</feature>
<proteinExistence type="predicted"/>
<feature type="region of interest" description="Disordered" evidence="1">
    <location>
        <begin position="3219"/>
        <end position="3248"/>
    </location>
</feature>
<feature type="region of interest" description="Disordered" evidence="1">
    <location>
        <begin position="3836"/>
        <end position="3862"/>
    </location>
</feature>
<feature type="region of interest" description="Disordered" evidence="1">
    <location>
        <begin position="5525"/>
        <end position="5545"/>
    </location>
</feature>
<protein>
    <submittedName>
        <fullName evidence="2">Uncharacterized protein</fullName>
    </submittedName>
</protein>
<dbReference type="Gene3D" id="2.120.10.80">
    <property type="entry name" value="Kelch-type beta propeller"/>
    <property type="match status" value="1"/>
</dbReference>
<feature type="compositionally biased region" description="Pro residues" evidence="1">
    <location>
        <begin position="1165"/>
        <end position="1176"/>
    </location>
</feature>
<feature type="compositionally biased region" description="Low complexity" evidence="1">
    <location>
        <begin position="2966"/>
        <end position="2986"/>
    </location>
</feature>
<feature type="region of interest" description="Disordered" evidence="1">
    <location>
        <begin position="4284"/>
        <end position="4308"/>
    </location>
</feature>
<feature type="compositionally biased region" description="Polar residues" evidence="1">
    <location>
        <begin position="1656"/>
        <end position="1678"/>
    </location>
</feature>
<dbReference type="OrthoDB" id="10251809at2759"/>
<feature type="region of interest" description="Disordered" evidence="1">
    <location>
        <begin position="2731"/>
        <end position="2759"/>
    </location>
</feature>
<feature type="region of interest" description="Disordered" evidence="1">
    <location>
        <begin position="2270"/>
        <end position="2306"/>
    </location>
</feature>
<feature type="region of interest" description="Disordered" evidence="1">
    <location>
        <begin position="1355"/>
        <end position="1381"/>
    </location>
</feature>
<feature type="compositionally biased region" description="Polar residues" evidence="1">
    <location>
        <begin position="1578"/>
        <end position="1598"/>
    </location>
</feature>
<feature type="compositionally biased region" description="Low complexity" evidence="1">
    <location>
        <begin position="5536"/>
        <end position="5545"/>
    </location>
</feature>
<feature type="region of interest" description="Disordered" evidence="1">
    <location>
        <begin position="3090"/>
        <end position="3143"/>
    </location>
</feature>
<feature type="compositionally biased region" description="Polar residues" evidence="1">
    <location>
        <begin position="1034"/>
        <end position="1046"/>
    </location>
</feature>
<feature type="region of interest" description="Disordered" evidence="1">
    <location>
        <begin position="965"/>
        <end position="1331"/>
    </location>
</feature>
<feature type="compositionally biased region" description="Low complexity" evidence="1">
    <location>
        <begin position="1200"/>
        <end position="1210"/>
    </location>
</feature>
<feature type="compositionally biased region" description="Low complexity" evidence="1">
    <location>
        <begin position="3955"/>
        <end position="3968"/>
    </location>
</feature>
<feature type="region of interest" description="Disordered" evidence="1">
    <location>
        <begin position="2957"/>
        <end position="3007"/>
    </location>
</feature>
<dbReference type="OMA" id="DTVQGTW"/>
<feature type="region of interest" description="Disordered" evidence="1">
    <location>
        <begin position="1624"/>
        <end position="1711"/>
    </location>
</feature>
<feature type="region of interest" description="Disordered" evidence="1">
    <location>
        <begin position="861"/>
        <end position="892"/>
    </location>
</feature>
<accession>A0A0N0VEW9</accession>
<comment type="caution">
    <text evidence="2">The sequence shown here is derived from an EMBL/GenBank/DDBJ whole genome shotgun (WGS) entry which is preliminary data.</text>
</comment>
<feature type="compositionally biased region" description="Low complexity" evidence="1">
    <location>
        <begin position="270"/>
        <end position="280"/>
    </location>
</feature>
<feature type="region of interest" description="Disordered" evidence="1">
    <location>
        <begin position="5585"/>
        <end position="5631"/>
    </location>
</feature>
<feature type="compositionally biased region" description="Basic and acidic residues" evidence="1">
    <location>
        <begin position="990"/>
        <end position="1005"/>
    </location>
</feature>
<dbReference type="PANTHER" id="PTHR24216">
    <property type="entry name" value="PAXILLIN-RELATED"/>
    <property type="match status" value="1"/>
</dbReference>
<feature type="compositionally biased region" description="Basic and acidic residues" evidence="1">
    <location>
        <begin position="1294"/>
        <end position="1303"/>
    </location>
</feature>